<evidence type="ECO:0000313" key="3">
    <source>
        <dbReference type="Proteomes" id="UP000247702"/>
    </source>
</evidence>
<evidence type="ECO:0000313" key="2">
    <source>
        <dbReference type="EMBL" id="GES92859.1"/>
    </source>
</evidence>
<dbReference type="OrthoDB" id="2306360at2759"/>
<proteinExistence type="predicted"/>
<keyword evidence="3" id="KW-1185">Reference proteome</keyword>
<name>A0A2Z6RUK9_9GLOM</name>
<sequence length="483" mass="57089">MAKLVRDILYLIFEELHDDKNTLYSCLLVNKTWSEIIIPILWRNPWKNLSKENELSLSNVIISHLSNETKNLLLYSLNYFSTKSYKKPLYNYINYCKHLNLDKIQRITNIIYKKSNQTITQDKIFSLFINKNTKFTHIYMPSNFNRRIHLIPGAEYCFSEIEFLSCNANIGDNILEGLMKICNSIKELEIAISGYKDSFEVVRLIETQKKLYNVHLLKEDLSYTIERLILLTQGTSLFFNNSFKKENSVFKCIENSLIKHAETIQYFRINRLPFDKLSSFINLKVLEVESSCANLDNLFLPSLQILRINKFVQAGSLISIIENTNGNLIEIIDETVVRNEIENKRTIYAIYQNCPKLRNLKLSVRSRNILELENLLSNCVYLSELYIYNSTDIVFNWDNLFRILAKSSPTHLFRFKFYNRFVTPELESLKLFFDNWKGRHSMILQFDQMLMMEKCSDMIEEYKAKGIISELIFQQNRNMKKIF</sequence>
<dbReference type="Proteomes" id="UP000615446">
    <property type="component" value="Unassembled WGS sequence"/>
</dbReference>
<reference evidence="2" key="2">
    <citation type="submission" date="2019-10" db="EMBL/GenBank/DDBJ databases">
        <title>Conservation and host-specific expression of non-tandemly repeated heterogenous ribosome RNA gene in arbuscular mycorrhizal fungi.</title>
        <authorList>
            <person name="Maeda T."/>
            <person name="Kobayashi Y."/>
            <person name="Nakagawa T."/>
            <person name="Ezawa T."/>
            <person name="Yamaguchi K."/>
            <person name="Bino T."/>
            <person name="Nishimoto Y."/>
            <person name="Shigenobu S."/>
            <person name="Kawaguchi M."/>
        </authorList>
    </citation>
    <scope>NUCLEOTIDE SEQUENCE</scope>
    <source>
        <strain evidence="2">HR1</strain>
    </source>
</reference>
<gene>
    <name evidence="2" type="ORF">RCL2_001961500</name>
    <name evidence="1" type="ORF">RclHR1_03950006</name>
</gene>
<dbReference type="EMBL" id="BLAL01000218">
    <property type="protein sequence ID" value="GES92859.1"/>
    <property type="molecule type" value="Genomic_DNA"/>
</dbReference>
<evidence type="ECO:0000313" key="1">
    <source>
        <dbReference type="EMBL" id="GBC00710.1"/>
    </source>
</evidence>
<accession>A0A2Z6RUK9</accession>
<reference evidence="1 3" key="1">
    <citation type="submission" date="2017-11" db="EMBL/GenBank/DDBJ databases">
        <title>The genome of Rhizophagus clarus HR1 reveals common genetic basis of auxotrophy among arbuscular mycorrhizal fungi.</title>
        <authorList>
            <person name="Kobayashi Y."/>
        </authorList>
    </citation>
    <scope>NUCLEOTIDE SEQUENCE [LARGE SCALE GENOMIC DNA]</scope>
    <source>
        <strain evidence="1 3">HR1</strain>
    </source>
</reference>
<protein>
    <recommendedName>
        <fullName evidence="4">F-box domain-containing protein</fullName>
    </recommendedName>
</protein>
<dbReference type="Proteomes" id="UP000247702">
    <property type="component" value="Unassembled WGS sequence"/>
</dbReference>
<dbReference type="EMBL" id="BEXD01003279">
    <property type="protein sequence ID" value="GBC00710.1"/>
    <property type="molecule type" value="Genomic_DNA"/>
</dbReference>
<organism evidence="1 3">
    <name type="scientific">Rhizophagus clarus</name>
    <dbReference type="NCBI Taxonomy" id="94130"/>
    <lineage>
        <taxon>Eukaryota</taxon>
        <taxon>Fungi</taxon>
        <taxon>Fungi incertae sedis</taxon>
        <taxon>Mucoromycota</taxon>
        <taxon>Glomeromycotina</taxon>
        <taxon>Glomeromycetes</taxon>
        <taxon>Glomerales</taxon>
        <taxon>Glomeraceae</taxon>
        <taxon>Rhizophagus</taxon>
    </lineage>
</organism>
<evidence type="ECO:0008006" key="4">
    <source>
        <dbReference type="Google" id="ProtNLM"/>
    </source>
</evidence>
<comment type="caution">
    <text evidence="1">The sequence shown here is derived from an EMBL/GenBank/DDBJ whole genome shotgun (WGS) entry which is preliminary data.</text>
</comment>
<dbReference type="AlphaFoldDB" id="A0A2Z6RUK9"/>